<dbReference type="GO" id="GO:0016491">
    <property type="term" value="F:oxidoreductase activity"/>
    <property type="evidence" value="ECO:0007669"/>
    <property type="project" value="UniProtKB-KW"/>
</dbReference>
<dbReference type="OrthoDB" id="5371740at2759"/>
<dbReference type="SUPFAM" id="SSF51735">
    <property type="entry name" value="NAD(P)-binding Rossmann-fold domains"/>
    <property type="match status" value="1"/>
</dbReference>
<evidence type="ECO:0000256" key="1">
    <source>
        <dbReference type="ARBA" id="ARBA00006484"/>
    </source>
</evidence>
<evidence type="ECO:0000313" key="5">
    <source>
        <dbReference type="Proteomes" id="UP000053029"/>
    </source>
</evidence>
<dbReference type="VEuPathDB" id="FungiDB:Z517_08705"/>
<comment type="similarity">
    <text evidence="1">Belongs to the short-chain dehydrogenases/reductases (SDR) family.</text>
</comment>
<dbReference type="GeneID" id="25308195"/>
<dbReference type="RefSeq" id="XP_013282674.1">
    <property type="nucleotide sequence ID" value="XM_013427220.1"/>
</dbReference>
<protein>
    <recommendedName>
        <fullName evidence="6">5'-hydroxyaverantin dehydrogenase</fullName>
    </recommendedName>
</protein>
<dbReference type="EMBL" id="KN846973">
    <property type="protein sequence ID" value="KIW78866.1"/>
    <property type="molecule type" value="Genomic_DNA"/>
</dbReference>
<reference evidence="4 5" key="1">
    <citation type="submission" date="2015-01" db="EMBL/GenBank/DDBJ databases">
        <title>The Genome Sequence of Fonsecaea pedrosoi CBS 271.37.</title>
        <authorList>
            <consortium name="The Broad Institute Genomics Platform"/>
            <person name="Cuomo C."/>
            <person name="de Hoog S."/>
            <person name="Gorbushina A."/>
            <person name="Stielow B."/>
            <person name="Teixiera M."/>
            <person name="Abouelleil A."/>
            <person name="Chapman S.B."/>
            <person name="Priest M."/>
            <person name="Young S.K."/>
            <person name="Wortman J."/>
            <person name="Nusbaum C."/>
            <person name="Birren B."/>
        </authorList>
    </citation>
    <scope>NUCLEOTIDE SEQUENCE [LARGE SCALE GENOMIC DNA]</scope>
    <source>
        <strain evidence="4 5">CBS 271.37</strain>
    </source>
</reference>
<accession>A0A0D2DME4</accession>
<dbReference type="STRING" id="1442368.A0A0D2DME4"/>
<name>A0A0D2DME4_9EURO</name>
<evidence type="ECO:0000313" key="4">
    <source>
        <dbReference type="EMBL" id="KIW78866.1"/>
    </source>
</evidence>
<evidence type="ECO:0000256" key="2">
    <source>
        <dbReference type="ARBA" id="ARBA00022857"/>
    </source>
</evidence>
<dbReference type="PRINTS" id="PR00081">
    <property type="entry name" value="GDHRDH"/>
</dbReference>
<evidence type="ECO:0008006" key="6">
    <source>
        <dbReference type="Google" id="ProtNLM"/>
    </source>
</evidence>
<dbReference type="AlphaFoldDB" id="A0A0D2DME4"/>
<dbReference type="HOGENOM" id="CLU_010194_13_3_1"/>
<evidence type="ECO:0000256" key="3">
    <source>
        <dbReference type="ARBA" id="ARBA00023002"/>
    </source>
</evidence>
<keyword evidence="2" id="KW-0521">NADP</keyword>
<proteinExistence type="inferred from homology"/>
<gene>
    <name evidence="4" type="ORF">Z517_08705</name>
</gene>
<dbReference type="PANTHER" id="PTHR43180:SF31">
    <property type="entry name" value="CHAIN DEHYDROGENASE_REDUCTASE, PUTATIVE (AFU_ORTHOLOGUE AFUA_2G16570)-RELATED"/>
    <property type="match status" value="1"/>
</dbReference>
<dbReference type="Proteomes" id="UP000053029">
    <property type="component" value="Unassembled WGS sequence"/>
</dbReference>
<dbReference type="Gene3D" id="3.40.50.720">
    <property type="entry name" value="NAD(P)-binding Rossmann-like Domain"/>
    <property type="match status" value="1"/>
</dbReference>
<dbReference type="InterPro" id="IPR036291">
    <property type="entry name" value="NAD(P)-bd_dom_sf"/>
</dbReference>
<dbReference type="InterPro" id="IPR002347">
    <property type="entry name" value="SDR_fam"/>
</dbReference>
<dbReference type="PROSITE" id="PS00061">
    <property type="entry name" value="ADH_SHORT"/>
    <property type="match status" value="1"/>
</dbReference>
<keyword evidence="5" id="KW-1185">Reference proteome</keyword>
<dbReference type="Pfam" id="PF00106">
    <property type="entry name" value="adh_short"/>
    <property type="match status" value="1"/>
</dbReference>
<sequence length="312" mass="34072">MTVPKYEDRGPVDCSAPPDLAQLKDKSVIVTGGCSGIGRSYVDALLGAGAFVTVGDLNEAEGSQLVSQFPGQAAFVKCDVTSWDDQVQLFETAMSKSPAKSCDIVMANAGVSGLDDVFDLDDPSGPPVKPNLRIVNINLIGVLYTVKLAMHYFRKSPVDEHRDRCLILQGSTAAYVDQPGTPQYSASKFGVRGLMRSLRRTSWMQDVRVNFLCPWFTKTPIMSEEVIQRLEKLNLDFATLEDAGRAALRIASDKTMNGRAIVILPRKFAPEGFIDVARDDLKAPDPRAIWQSETLRVSHRVAEAEGHKKAAG</sequence>
<keyword evidence="3" id="KW-0560">Oxidoreductase</keyword>
<organism evidence="4 5">
    <name type="scientific">Fonsecaea pedrosoi CBS 271.37</name>
    <dbReference type="NCBI Taxonomy" id="1442368"/>
    <lineage>
        <taxon>Eukaryota</taxon>
        <taxon>Fungi</taxon>
        <taxon>Dikarya</taxon>
        <taxon>Ascomycota</taxon>
        <taxon>Pezizomycotina</taxon>
        <taxon>Eurotiomycetes</taxon>
        <taxon>Chaetothyriomycetidae</taxon>
        <taxon>Chaetothyriales</taxon>
        <taxon>Herpotrichiellaceae</taxon>
        <taxon>Fonsecaea</taxon>
    </lineage>
</organism>
<dbReference type="InterPro" id="IPR020904">
    <property type="entry name" value="Sc_DH/Rdtase_CS"/>
</dbReference>
<dbReference type="PANTHER" id="PTHR43180">
    <property type="entry name" value="3-OXOACYL-(ACYL-CARRIER-PROTEIN) REDUCTASE (AFU_ORTHOLOGUE AFUA_6G11210)"/>
    <property type="match status" value="1"/>
</dbReference>